<name>A0ABU8WRK4_9BURK</name>
<dbReference type="Proteomes" id="UP001385892">
    <property type="component" value="Unassembled WGS sequence"/>
</dbReference>
<evidence type="ECO:0000256" key="2">
    <source>
        <dbReference type="HAMAP-Rule" id="MF_00791"/>
    </source>
</evidence>
<dbReference type="Pfam" id="PF04379">
    <property type="entry name" value="DUF525"/>
    <property type="match status" value="1"/>
</dbReference>
<evidence type="ECO:0000259" key="3">
    <source>
        <dbReference type="PROSITE" id="PS51087"/>
    </source>
</evidence>
<protein>
    <recommendedName>
        <fullName evidence="1 2">Protein ApaG</fullName>
    </recommendedName>
</protein>
<evidence type="ECO:0000313" key="4">
    <source>
        <dbReference type="EMBL" id="MEJ8849383.1"/>
    </source>
</evidence>
<sequence>MPTHPITVEIEPRYLSDQSSPEENVYTFSYAVTVTNNSKVATQLVARHWFFSDSAGNVQEVKGLGVIGQQPLIAPGTSFQYSSGCRLKTPSGTMHGSFFMVTEHGDRFDAPIAMVMLEADFGGRPVSRVLH</sequence>
<organism evidence="4 5">
    <name type="scientific">Variovorax rhizosphaerae</name>
    <dbReference type="NCBI Taxonomy" id="1836200"/>
    <lineage>
        <taxon>Bacteria</taxon>
        <taxon>Pseudomonadati</taxon>
        <taxon>Pseudomonadota</taxon>
        <taxon>Betaproteobacteria</taxon>
        <taxon>Burkholderiales</taxon>
        <taxon>Comamonadaceae</taxon>
        <taxon>Variovorax</taxon>
    </lineage>
</organism>
<evidence type="ECO:0000313" key="5">
    <source>
        <dbReference type="Proteomes" id="UP001385892"/>
    </source>
</evidence>
<reference evidence="4 5" key="1">
    <citation type="submission" date="2024-03" db="EMBL/GenBank/DDBJ databases">
        <title>Novel species of the genus Variovorax.</title>
        <authorList>
            <person name="Liu Q."/>
            <person name="Xin Y.-H."/>
        </authorList>
    </citation>
    <scope>NUCLEOTIDE SEQUENCE [LARGE SCALE GENOMIC DNA]</scope>
    <source>
        <strain evidence="4 5">KACC 18900</strain>
    </source>
</reference>
<dbReference type="PANTHER" id="PTHR47191">
    <property type="entry name" value="OS05G0170800 PROTEIN"/>
    <property type="match status" value="1"/>
</dbReference>
<dbReference type="NCBIfam" id="NF003967">
    <property type="entry name" value="PRK05461.1"/>
    <property type="match status" value="1"/>
</dbReference>
<dbReference type="InterPro" id="IPR036767">
    <property type="entry name" value="ApaG_sf"/>
</dbReference>
<dbReference type="PANTHER" id="PTHR47191:SF2">
    <property type="entry name" value="OS05G0170800 PROTEIN"/>
    <property type="match status" value="1"/>
</dbReference>
<dbReference type="EMBL" id="JBBKZT010000010">
    <property type="protein sequence ID" value="MEJ8849383.1"/>
    <property type="molecule type" value="Genomic_DNA"/>
</dbReference>
<dbReference type="InterPro" id="IPR007474">
    <property type="entry name" value="ApaG_domain"/>
</dbReference>
<dbReference type="RefSeq" id="WP_340344512.1">
    <property type="nucleotide sequence ID" value="NZ_JBBKZT010000010.1"/>
</dbReference>
<gene>
    <name evidence="2 4" type="primary">apaG</name>
    <name evidence="4" type="ORF">WKW82_22205</name>
</gene>
<dbReference type="SUPFAM" id="SSF110069">
    <property type="entry name" value="ApaG-like"/>
    <property type="match status" value="1"/>
</dbReference>
<evidence type="ECO:0000256" key="1">
    <source>
        <dbReference type="ARBA" id="ARBA00017693"/>
    </source>
</evidence>
<feature type="domain" description="ApaG" evidence="3">
    <location>
        <begin position="1"/>
        <end position="124"/>
    </location>
</feature>
<dbReference type="Gene3D" id="2.60.40.1470">
    <property type="entry name" value="ApaG domain"/>
    <property type="match status" value="1"/>
</dbReference>
<dbReference type="PROSITE" id="PS51087">
    <property type="entry name" value="APAG"/>
    <property type="match status" value="1"/>
</dbReference>
<dbReference type="HAMAP" id="MF_00791">
    <property type="entry name" value="ApaG"/>
    <property type="match status" value="1"/>
</dbReference>
<proteinExistence type="inferred from homology"/>
<accession>A0ABU8WRK4</accession>
<dbReference type="InterPro" id="IPR050718">
    <property type="entry name" value="ApaG-like"/>
</dbReference>
<keyword evidence="5" id="KW-1185">Reference proteome</keyword>
<comment type="caution">
    <text evidence="4">The sequence shown here is derived from an EMBL/GenBank/DDBJ whole genome shotgun (WGS) entry which is preliminary data.</text>
</comment>
<dbReference type="InterPro" id="IPR023065">
    <property type="entry name" value="Uncharacterised_ApaG"/>
</dbReference>